<dbReference type="PROSITE" id="PS51257">
    <property type="entry name" value="PROKAR_LIPOPROTEIN"/>
    <property type="match status" value="1"/>
</dbReference>
<keyword evidence="1" id="KW-0732">Signal</keyword>
<feature type="signal peptide" evidence="1">
    <location>
        <begin position="1"/>
        <end position="18"/>
    </location>
</feature>
<name>A0A239AYD4_9ACTN</name>
<reference evidence="2 3" key="1">
    <citation type="submission" date="2017-06" db="EMBL/GenBank/DDBJ databases">
        <authorList>
            <person name="Kim H.J."/>
            <person name="Triplett B.A."/>
        </authorList>
    </citation>
    <scope>NUCLEOTIDE SEQUENCE [LARGE SCALE GENOMIC DNA]</scope>
    <source>
        <strain evidence="2 3">DSM 43151</strain>
    </source>
</reference>
<evidence type="ECO:0000256" key="1">
    <source>
        <dbReference type="SAM" id="SignalP"/>
    </source>
</evidence>
<dbReference type="RefSeq" id="WP_203833160.1">
    <property type="nucleotide sequence ID" value="NZ_BOMU01000050.1"/>
</dbReference>
<accession>A0A239AYD4</accession>
<evidence type="ECO:0000313" key="3">
    <source>
        <dbReference type="Proteomes" id="UP000198415"/>
    </source>
</evidence>
<protein>
    <recommendedName>
        <fullName evidence="4">PknH-like extracellular domain-containing protein</fullName>
    </recommendedName>
</protein>
<organism evidence="2 3">
    <name type="scientific">Actinoplanes regularis</name>
    <dbReference type="NCBI Taxonomy" id="52697"/>
    <lineage>
        <taxon>Bacteria</taxon>
        <taxon>Bacillati</taxon>
        <taxon>Actinomycetota</taxon>
        <taxon>Actinomycetes</taxon>
        <taxon>Micromonosporales</taxon>
        <taxon>Micromonosporaceae</taxon>
        <taxon>Actinoplanes</taxon>
    </lineage>
</organism>
<evidence type="ECO:0000313" key="2">
    <source>
        <dbReference type="EMBL" id="SNS00509.1"/>
    </source>
</evidence>
<dbReference type="Proteomes" id="UP000198415">
    <property type="component" value="Unassembled WGS sequence"/>
</dbReference>
<feature type="chain" id="PRO_5039560180" description="PknH-like extracellular domain-containing protein" evidence="1">
    <location>
        <begin position="19"/>
        <end position="235"/>
    </location>
</feature>
<proteinExistence type="predicted"/>
<evidence type="ECO:0008006" key="4">
    <source>
        <dbReference type="Google" id="ProtNLM"/>
    </source>
</evidence>
<gene>
    <name evidence="2" type="ORF">SAMN06264365_108200</name>
</gene>
<sequence>MALSRAAGLALASTLGLAATLGIAGCTNTPGPQPSPSLSQATALCAQTKDTTSDGMLEMAKVWPKSTSDMHGYQLTTFDQAACSADANLTRPAPADCDGYFPWIASTPQQVQAILGSNGVSAMYQAVVSGDDPVPTGQTINPQEIREVVLTMRGSHAIAGHPVAKAGQFCGTSVDGLAYPAYRLTVHSADTGSDITGLMIIAKSTLIWLEFDQPGWTDQARLRAAKLAIAARPFL</sequence>
<dbReference type="EMBL" id="FZNR01000008">
    <property type="protein sequence ID" value="SNS00509.1"/>
    <property type="molecule type" value="Genomic_DNA"/>
</dbReference>
<keyword evidence="3" id="KW-1185">Reference proteome</keyword>
<dbReference type="AlphaFoldDB" id="A0A239AYD4"/>